<dbReference type="PANTHER" id="PTHR11010:SF38">
    <property type="entry name" value="LYSOSOMAL PRO-X CARBOXYPEPTIDASE"/>
    <property type="match status" value="1"/>
</dbReference>
<organism evidence="8">
    <name type="scientific">Photinus pyralis</name>
    <name type="common">Common eastern firefly</name>
    <name type="synonym">Lampyris pyralis</name>
    <dbReference type="NCBI Taxonomy" id="7054"/>
    <lineage>
        <taxon>Eukaryota</taxon>
        <taxon>Metazoa</taxon>
        <taxon>Ecdysozoa</taxon>
        <taxon>Arthropoda</taxon>
        <taxon>Hexapoda</taxon>
        <taxon>Insecta</taxon>
        <taxon>Pterygota</taxon>
        <taxon>Neoptera</taxon>
        <taxon>Endopterygota</taxon>
        <taxon>Coleoptera</taxon>
        <taxon>Polyphaga</taxon>
        <taxon>Elateriformia</taxon>
        <taxon>Elateroidea</taxon>
        <taxon>Lampyridae</taxon>
        <taxon>Lampyrinae</taxon>
        <taxon>Photinus</taxon>
    </lineage>
</organism>
<dbReference type="EMBL" id="GEZM01042853">
    <property type="protein sequence ID" value="JAV79535.1"/>
    <property type="molecule type" value="Transcribed_RNA"/>
</dbReference>
<feature type="region of interest" description="Disordered" evidence="6">
    <location>
        <begin position="292"/>
        <end position="311"/>
    </location>
</feature>
<evidence type="ECO:0000313" key="8">
    <source>
        <dbReference type="EMBL" id="JAV79535.1"/>
    </source>
</evidence>
<dbReference type="GO" id="GO:0070008">
    <property type="term" value="F:serine-type exopeptidase activity"/>
    <property type="evidence" value="ECO:0007669"/>
    <property type="project" value="InterPro"/>
</dbReference>
<dbReference type="EMBL" id="GEZM01042855">
    <property type="protein sequence ID" value="JAV79529.1"/>
    <property type="molecule type" value="Transcribed_RNA"/>
</dbReference>
<dbReference type="InterPro" id="IPR008758">
    <property type="entry name" value="Peptidase_S28"/>
</dbReference>
<feature type="signal peptide" evidence="7">
    <location>
        <begin position="1"/>
        <end position="18"/>
    </location>
</feature>
<evidence type="ECO:0000256" key="1">
    <source>
        <dbReference type="ARBA" id="ARBA00011079"/>
    </source>
</evidence>
<dbReference type="GO" id="GO:0006508">
    <property type="term" value="P:proteolysis"/>
    <property type="evidence" value="ECO:0007669"/>
    <property type="project" value="UniProtKB-KW"/>
</dbReference>
<protein>
    <submittedName>
        <fullName evidence="8">Uncharacterized protein</fullName>
    </submittedName>
</protein>
<evidence type="ECO:0000256" key="6">
    <source>
        <dbReference type="SAM" id="MobiDB-lite"/>
    </source>
</evidence>
<dbReference type="InterPro" id="IPR029058">
    <property type="entry name" value="AB_hydrolase_fold"/>
</dbReference>
<dbReference type="InterPro" id="IPR042269">
    <property type="entry name" value="Ser_carbopepase_S28_SKS"/>
</dbReference>
<dbReference type="Pfam" id="PF05577">
    <property type="entry name" value="Peptidase_S28"/>
    <property type="match status" value="1"/>
</dbReference>
<dbReference type="EMBL" id="GEZM01042854">
    <property type="protein sequence ID" value="JAV79530.1"/>
    <property type="molecule type" value="Transcribed_RNA"/>
</dbReference>
<dbReference type="Gene3D" id="1.20.120.980">
    <property type="entry name" value="Serine carboxypeptidase S28, SKS domain"/>
    <property type="match status" value="1"/>
</dbReference>
<keyword evidence="2" id="KW-0645">Protease</keyword>
<evidence type="ECO:0000256" key="3">
    <source>
        <dbReference type="ARBA" id="ARBA00022729"/>
    </source>
</evidence>
<evidence type="ECO:0000256" key="4">
    <source>
        <dbReference type="ARBA" id="ARBA00022801"/>
    </source>
</evidence>
<proteinExistence type="inferred from homology"/>
<evidence type="ECO:0000256" key="5">
    <source>
        <dbReference type="ARBA" id="ARBA00023180"/>
    </source>
</evidence>
<evidence type="ECO:0000256" key="2">
    <source>
        <dbReference type="ARBA" id="ARBA00022670"/>
    </source>
</evidence>
<keyword evidence="4" id="KW-0378">Hydrolase</keyword>
<dbReference type="SUPFAM" id="SSF53474">
    <property type="entry name" value="alpha/beta-Hydrolases"/>
    <property type="match status" value="1"/>
</dbReference>
<dbReference type="Gene3D" id="3.40.50.1820">
    <property type="entry name" value="alpha/beta hydrolase"/>
    <property type="match status" value="1"/>
</dbReference>
<dbReference type="GO" id="GO:0008239">
    <property type="term" value="F:dipeptidyl-peptidase activity"/>
    <property type="evidence" value="ECO:0007669"/>
    <property type="project" value="TreeGrafter"/>
</dbReference>
<name>A0A1Y1M5F9_PHOPY</name>
<dbReference type="PANTHER" id="PTHR11010">
    <property type="entry name" value="PROTEASE S28 PRO-X CARBOXYPEPTIDASE-RELATED"/>
    <property type="match status" value="1"/>
</dbReference>
<feature type="chain" id="PRO_5011907432" evidence="7">
    <location>
        <begin position="19"/>
        <end position="458"/>
    </location>
</feature>
<keyword evidence="5" id="KW-0325">Glycoprotein</keyword>
<dbReference type="AlphaFoldDB" id="A0A1Y1M5F9"/>
<keyword evidence="3 7" id="KW-0732">Signal</keyword>
<dbReference type="EMBL" id="GEZM01042852">
    <property type="protein sequence ID" value="JAV79536.1"/>
    <property type="molecule type" value="Transcribed_RNA"/>
</dbReference>
<reference evidence="8" key="1">
    <citation type="journal article" date="2016" name="Sci. Rep.">
        <title>Molecular characterization of firefly nuptial gifts: a multi-omics approach sheds light on postcopulatory sexual selection.</title>
        <authorList>
            <person name="Al-Wathiqui N."/>
            <person name="Fallon T.R."/>
            <person name="South A."/>
            <person name="Weng J.K."/>
            <person name="Lewis S.M."/>
        </authorList>
    </citation>
    <scope>NUCLEOTIDE SEQUENCE</scope>
</reference>
<accession>A0A1Y1M5F9</accession>
<sequence length="458" mass="51962">MKLIYFFFLLELGHEASAAYPDKWMTVPLDHSNLFDNRTWEMRYKVRRSFFRRGNPLFIEIGGEWTIDGSALLSGQMYKLAKKHHGMLVETEHRYYGKSLPFGENATLEEFKYLQMEQALEDLAFFMDKFKQSTKGLENSLVVIHGCSYPGMLATWMRLRFPHIVDIAYASSAPLGVGLDYPEFYEIAHDVYANVNEGCIQTIRDGFNKTVAMLKTKKGRKKVRKALEDWDCGDPREMSSGDILRTMASVLNVLNDPQNYEDVSCLILAMDEDDSHAFNRLASLVVLKSKDQESCGGDGESEDDGGEGQRNNLAWSYQTCTEMGTFQTLSRDNAKNPFGFDLSVQESVDECVNDFGGIVTEEILRTGVERVTRRYGGKKPPVTKVVSVHGTDDPWKHLSDLHNFTSEAPVFVVKGNHCVDLSEGDDIPEEVVKVQKDVRDIISRWIKELRPPKKKATS</sequence>
<evidence type="ECO:0000256" key="7">
    <source>
        <dbReference type="SAM" id="SignalP"/>
    </source>
</evidence>
<comment type="similarity">
    <text evidence="1">Belongs to the peptidase S28 family.</text>
</comment>